<dbReference type="AlphaFoldDB" id="A0ABD5F1G5"/>
<gene>
    <name evidence="1" type="ORF">RM877_33095</name>
</gene>
<dbReference type="RefSeq" id="WP_093836332.1">
    <property type="nucleotide sequence ID" value="NZ_JAVRES010000027.1"/>
</dbReference>
<comment type="caution">
    <text evidence="1">The sequence shown here is derived from an EMBL/GenBank/DDBJ whole genome shotgun (WGS) entry which is preliminary data.</text>
</comment>
<accession>A0ABD5F1G5</accession>
<organism evidence="1 2">
    <name type="scientific">Streptomyces doudnae</name>
    <dbReference type="NCBI Taxonomy" id="3075536"/>
    <lineage>
        <taxon>Bacteria</taxon>
        <taxon>Bacillati</taxon>
        <taxon>Actinomycetota</taxon>
        <taxon>Actinomycetes</taxon>
        <taxon>Kitasatosporales</taxon>
        <taxon>Streptomycetaceae</taxon>
        <taxon>Streptomyces</taxon>
    </lineage>
</organism>
<dbReference type="Proteomes" id="UP001183535">
    <property type="component" value="Unassembled WGS sequence"/>
</dbReference>
<reference evidence="2" key="1">
    <citation type="submission" date="2023-07" db="EMBL/GenBank/DDBJ databases">
        <title>30 novel species of actinomycetes from the DSMZ collection.</title>
        <authorList>
            <person name="Nouioui I."/>
        </authorList>
    </citation>
    <scope>NUCLEOTIDE SEQUENCE [LARGE SCALE GENOMIC DNA]</scope>
    <source>
        <strain evidence="2">DSM 41981</strain>
    </source>
</reference>
<name>A0ABD5F1G5_9ACTN</name>
<protein>
    <submittedName>
        <fullName evidence="1">Uncharacterized protein</fullName>
    </submittedName>
</protein>
<evidence type="ECO:0000313" key="1">
    <source>
        <dbReference type="EMBL" id="MDT0439507.1"/>
    </source>
</evidence>
<dbReference type="EMBL" id="JAVRES010000027">
    <property type="protein sequence ID" value="MDT0439507.1"/>
    <property type="molecule type" value="Genomic_DNA"/>
</dbReference>
<sequence length="175" mass="20060">MTLITEYRTNARPDRCVIEVYDADAYEGDEEAWGRAVTEVVAGNGYHLYLRTLQPDLRVEVAIRVWDDPQDPPEGVEGWIEICLESETGEVVVNQLTSGPAGTTRLPRPGVYAGHAWWTGRQAAAEYYDQNIRGERQQFDTVEDVRRVLEMSPVVERYTLDLWFLRDPEPVDDEE</sequence>
<keyword evidence="2" id="KW-1185">Reference proteome</keyword>
<evidence type="ECO:0000313" key="2">
    <source>
        <dbReference type="Proteomes" id="UP001183535"/>
    </source>
</evidence>
<proteinExistence type="predicted"/>